<name>A0AAV9XUY3_9CRYT</name>
<dbReference type="EMBL" id="JAWDEY010000032">
    <property type="protein sequence ID" value="KAK6588486.1"/>
    <property type="molecule type" value="Genomic_DNA"/>
</dbReference>
<evidence type="ECO:0000313" key="4">
    <source>
        <dbReference type="Proteomes" id="UP001311799"/>
    </source>
</evidence>
<dbReference type="PROSITE" id="PS50833">
    <property type="entry name" value="BRIX"/>
    <property type="match status" value="1"/>
</dbReference>
<dbReference type="Proteomes" id="UP001311799">
    <property type="component" value="Unassembled WGS sequence"/>
</dbReference>
<protein>
    <submittedName>
        <fullName evidence="3">IMP4-like U3 small nucleolar ribonucleoprotein (snoRNP)</fullName>
    </submittedName>
</protein>
<reference evidence="3 4" key="1">
    <citation type="submission" date="2023-10" db="EMBL/GenBank/DDBJ databases">
        <title>Comparative genomics analysis reveals potential genetic determinants of host preference in Cryptosporidium xiaoi.</title>
        <authorList>
            <person name="Xiao L."/>
            <person name="Li J."/>
        </authorList>
    </citation>
    <scope>NUCLEOTIDE SEQUENCE [LARGE SCALE GENOMIC DNA]</scope>
    <source>
        <strain evidence="3 4">52996</strain>
    </source>
</reference>
<dbReference type="Gene3D" id="3.40.50.10480">
    <property type="entry name" value="Probable brix-domain ribosomal biogenesis protein"/>
    <property type="match status" value="1"/>
</dbReference>
<feature type="domain" description="Brix" evidence="2">
    <location>
        <begin position="124"/>
        <end position="347"/>
    </location>
</feature>
<sequence length="370" mass="43675">MVRNRSKENKGASKNKKVLQVMEKSGVKDDVINKQTNLNEIKNKIKRIEIAREMKKKKKQEKSKRRENRIKDENGEVVKSIPRTIENMRVKDEMYVEDPLNDKELRKEMENDEFSDYFSRKRSPKLLITTNNRASRHMYNFLKEIVSIIPNCDFYKRNGFTVKDIIKEVNEKNNSSEDNNSGYTDILIFTEHPIKKIPWGLYICHLPVGPTSYFRIRSVKLAQNMKGSAFSTTHNPEIILNNFDTRIGYRIGRQLASLFPFDPDFIGRRVIAFHNQRDFIFFRHYRYIFRSKHKNSVSSGDDICEGHYESNSNDSSQNDQVINSAGLQEIGPRFTLKLMWLQEGTFDTKKGIYEYIWRPDLQVDRKVFFL</sequence>
<dbReference type="InterPro" id="IPR007109">
    <property type="entry name" value="Brix"/>
</dbReference>
<dbReference type="GO" id="GO:0042134">
    <property type="term" value="F:rRNA primary transcript binding"/>
    <property type="evidence" value="ECO:0007669"/>
    <property type="project" value="InterPro"/>
</dbReference>
<evidence type="ECO:0000259" key="2">
    <source>
        <dbReference type="PROSITE" id="PS50833"/>
    </source>
</evidence>
<dbReference type="Pfam" id="PF04427">
    <property type="entry name" value="Brix"/>
    <property type="match status" value="1"/>
</dbReference>
<feature type="region of interest" description="Disordered" evidence="1">
    <location>
        <begin position="54"/>
        <end position="74"/>
    </location>
</feature>
<proteinExistence type="predicted"/>
<dbReference type="SMART" id="SM00879">
    <property type="entry name" value="Brix"/>
    <property type="match status" value="1"/>
</dbReference>
<dbReference type="GO" id="GO:0030687">
    <property type="term" value="C:preribosome, large subunit precursor"/>
    <property type="evidence" value="ECO:0007669"/>
    <property type="project" value="TreeGrafter"/>
</dbReference>
<feature type="compositionally biased region" description="Basic residues" evidence="1">
    <location>
        <begin position="54"/>
        <end position="68"/>
    </location>
</feature>
<gene>
    <name evidence="3" type="ORF">RS030_4589</name>
</gene>
<dbReference type="PANTHER" id="PTHR22734">
    <property type="entry name" value="U3 SMALL NUCLEOLAR RIBONUCLEOPROTEIN PROTEIN IMP4"/>
    <property type="match status" value="1"/>
</dbReference>
<dbReference type="GO" id="GO:0000460">
    <property type="term" value="P:maturation of 5.8S rRNA"/>
    <property type="evidence" value="ECO:0007669"/>
    <property type="project" value="TreeGrafter"/>
</dbReference>
<dbReference type="GO" id="GO:0005730">
    <property type="term" value="C:nucleolus"/>
    <property type="evidence" value="ECO:0007669"/>
    <property type="project" value="TreeGrafter"/>
</dbReference>
<evidence type="ECO:0000256" key="1">
    <source>
        <dbReference type="SAM" id="MobiDB-lite"/>
    </source>
</evidence>
<keyword evidence="4" id="KW-1185">Reference proteome</keyword>
<keyword evidence="3" id="KW-0687">Ribonucleoprotein</keyword>
<dbReference type="GO" id="GO:0000470">
    <property type="term" value="P:maturation of LSU-rRNA"/>
    <property type="evidence" value="ECO:0007669"/>
    <property type="project" value="TreeGrafter"/>
</dbReference>
<dbReference type="AlphaFoldDB" id="A0AAV9XUY3"/>
<dbReference type="SUPFAM" id="SSF52954">
    <property type="entry name" value="Class II aaRS ABD-related"/>
    <property type="match status" value="1"/>
</dbReference>
<dbReference type="PANTHER" id="PTHR22734:SF3">
    <property type="entry name" value="RIBOSOME PRODUCTION FACTOR 1"/>
    <property type="match status" value="1"/>
</dbReference>
<evidence type="ECO:0000313" key="3">
    <source>
        <dbReference type="EMBL" id="KAK6588486.1"/>
    </source>
</evidence>
<accession>A0AAV9XUY3</accession>
<organism evidence="3 4">
    <name type="scientific">Cryptosporidium xiaoi</name>
    <dbReference type="NCBI Taxonomy" id="659607"/>
    <lineage>
        <taxon>Eukaryota</taxon>
        <taxon>Sar</taxon>
        <taxon>Alveolata</taxon>
        <taxon>Apicomplexa</taxon>
        <taxon>Conoidasida</taxon>
        <taxon>Coccidia</taxon>
        <taxon>Eucoccidiorida</taxon>
        <taxon>Eimeriorina</taxon>
        <taxon>Cryptosporidiidae</taxon>
        <taxon>Cryptosporidium</taxon>
    </lineage>
</organism>
<dbReference type="InterPro" id="IPR044281">
    <property type="entry name" value="IMP4/RPF1"/>
</dbReference>
<comment type="caution">
    <text evidence="3">The sequence shown here is derived from an EMBL/GenBank/DDBJ whole genome shotgun (WGS) entry which is preliminary data.</text>
</comment>